<dbReference type="SUPFAM" id="SSF53223">
    <property type="entry name" value="Aminoacid dehydrogenase-like, N-terminal domain"/>
    <property type="match status" value="1"/>
</dbReference>
<dbReference type="OrthoDB" id="5365701at2759"/>
<dbReference type="FunFam" id="3.40.50.720:FF:000060">
    <property type="entry name" value="Malic enzyme"/>
    <property type="match status" value="1"/>
</dbReference>
<proteinExistence type="inferred from homology"/>
<dbReference type="InterPro" id="IPR001891">
    <property type="entry name" value="Malic_OxRdtase"/>
</dbReference>
<dbReference type="GO" id="GO:0006108">
    <property type="term" value="P:malate metabolic process"/>
    <property type="evidence" value="ECO:0000318"/>
    <property type="project" value="GO_Central"/>
</dbReference>
<evidence type="ECO:0000259" key="13">
    <source>
        <dbReference type="SMART" id="SM01274"/>
    </source>
</evidence>
<evidence type="ECO:0000256" key="2">
    <source>
        <dbReference type="ARBA" id="ARBA00001946"/>
    </source>
</evidence>
<evidence type="ECO:0000256" key="8">
    <source>
        <dbReference type="ARBA" id="ARBA00022857"/>
    </source>
</evidence>
<evidence type="ECO:0000256" key="1">
    <source>
        <dbReference type="ARBA" id="ARBA00001936"/>
    </source>
</evidence>
<evidence type="ECO:0000313" key="15">
    <source>
        <dbReference type="Proteomes" id="UP000002280"/>
    </source>
</evidence>
<dbReference type="InterPro" id="IPR046346">
    <property type="entry name" value="Aminoacid_DH-like_N_sf"/>
</dbReference>
<dbReference type="STRING" id="13616.ENSMODP00000022921"/>
<evidence type="ECO:0000256" key="3">
    <source>
        <dbReference type="ARBA" id="ARBA00004496"/>
    </source>
</evidence>
<organism evidence="14 15">
    <name type="scientific">Monodelphis domestica</name>
    <name type="common">Gray short-tailed opossum</name>
    <dbReference type="NCBI Taxonomy" id="13616"/>
    <lineage>
        <taxon>Eukaryota</taxon>
        <taxon>Metazoa</taxon>
        <taxon>Chordata</taxon>
        <taxon>Craniata</taxon>
        <taxon>Vertebrata</taxon>
        <taxon>Euteleostomi</taxon>
        <taxon>Mammalia</taxon>
        <taxon>Metatheria</taxon>
        <taxon>Didelphimorphia</taxon>
        <taxon>Didelphidae</taxon>
        <taxon>Monodelphis</taxon>
    </lineage>
</organism>
<feature type="compositionally biased region" description="Low complexity" evidence="11">
    <location>
        <begin position="19"/>
        <end position="38"/>
    </location>
</feature>
<dbReference type="Proteomes" id="UP000002280">
    <property type="component" value="Chromosome 2"/>
</dbReference>
<dbReference type="eggNOG" id="KOG1257">
    <property type="taxonomic scope" value="Eukaryota"/>
</dbReference>
<comment type="cofactor">
    <cofactor evidence="2">
        <name>Mg(2+)</name>
        <dbReference type="ChEBI" id="CHEBI:18420"/>
    </cofactor>
</comment>
<dbReference type="Ensembl" id="ENSMODT00000023327.4">
    <property type="protein sequence ID" value="ENSMODP00000022921.3"/>
    <property type="gene ID" value="ENSMODG00000018382.4"/>
</dbReference>
<dbReference type="InParanoid" id="F6QV43"/>
<dbReference type="CDD" id="cd05312">
    <property type="entry name" value="NAD_bind_1_malic_enz"/>
    <property type="match status" value="1"/>
</dbReference>
<dbReference type="Pfam" id="PF03949">
    <property type="entry name" value="Malic_M"/>
    <property type="match status" value="1"/>
</dbReference>
<dbReference type="GO" id="GO:0046872">
    <property type="term" value="F:metal ion binding"/>
    <property type="evidence" value="ECO:0007669"/>
    <property type="project" value="UniProtKB-KW"/>
</dbReference>
<dbReference type="GeneID" id="100024530"/>
<dbReference type="CTD" id="4199"/>
<accession>F6QV43</accession>
<dbReference type="AlphaFoldDB" id="F6QV43"/>
<dbReference type="Pfam" id="PF00390">
    <property type="entry name" value="malic"/>
    <property type="match status" value="1"/>
</dbReference>
<dbReference type="InterPro" id="IPR036291">
    <property type="entry name" value="NAD(P)-bd_dom_sf"/>
</dbReference>
<dbReference type="GO" id="GO:0051287">
    <property type="term" value="F:NAD binding"/>
    <property type="evidence" value="ECO:0007669"/>
    <property type="project" value="InterPro"/>
</dbReference>
<dbReference type="GO" id="GO:0005739">
    <property type="term" value="C:mitochondrion"/>
    <property type="evidence" value="ECO:0000318"/>
    <property type="project" value="GO_Central"/>
</dbReference>
<comment type="similarity">
    <text evidence="4 10">Belongs to the malic enzymes family.</text>
</comment>
<keyword evidence="8" id="KW-0521">NADP</keyword>
<dbReference type="GeneTree" id="ENSGT00950000183134"/>
<keyword evidence="6" id="KW-0963">Cytoplasm</keyword>
<comment type="subcellular location">
    <subcellularLocation>
        <location evidence="3">Cytoplasm</location>
    </subcellularLocation>
</comment>
<dbReference type="Gene3D" id="3.40.50.720">
    <property type="entry name" value="NAD(P)-binding Rossmann-like Domain"/>
    <property type="match status" value="1"/>
</dbReference>
<dbReference type="KEGG" id="mdo:100024530"/>
<reference evidence="14" key="2">
    <citation type="submission" date="2025-08" db="UniProtKB">
        <authorList>
            <consortium name="Ensembl"/>
        </authorList>
    </citation>
    <scope>IDENTIFICATION</scope>
</reference>
<dbReference type="GO" id="GO:0004473">
    <property type="term" value="F:malate dehydrogenase (decarboxylating) (NADP+) activity"/>
    <property type="evidence" value="ECO:0000318"/>
    <property type="project" value="GO_Central"/>
</dbReference>
<feature type="region of interest" description="Disordered" evidence="11">
    <location>
        <begin position="1"/>
        <end position="126"/>
    </location>
</feature>
<comment type="cofactor">
    <cofactor evidence="1">
        <name>Mn(2+)</name>
        <dbReference type="ChEBI" id="CHEBI:29035"/>
    </cofactor>
</comment>
<feature type="domain" description="Malic enzyme N-terminal" evidence="13">
    <location>
        <begin position="199"/>
        <end position="380"/>
    </location>
</feature>
<sequence>MTQRFLVAAGGRAEDTDPARPGGAPPGASSPISVPAPSTIGPSPPRRRRLLPQEPQQSPHSSPLFSSSPSLQHLPKQPPSAPPPRSQSRRSVPPQRPRGLSETAEAGSIQTARARLSRPAAMEAAVPSRYTQKRGYDVTRSPHLNKGMAFTLEERQQLNIHGLLPPCFLDQDVQVLRVVKNFERLNSDFDRYLLLMGLQDQNEKLFYRVLTSDIEKFMPIVYTPTVGLACQQYGLAFRRPRGLFISIHDRGHIATLLKSWPEDVVKAVVVTDGERILGLGDLGCNGMGIPVGKLALYTACGGMNPEECLPVTLDVGTENEELLKDPLYIGLRHKRVRGGDYDDFLDEFMEAVTSRYGMNCLIQFEDFANANAFRLLEKYRNKFCTFNDDIQGTASVAVAGLLAALRITQNKLSDHTVLFQGAGEAALGIANLIVMALKKEGISNEEAIKKIWMVDSKGLIVKGRSFLTHEKERFAHEHHEMKNLEEIVRDIKPTVLIGVAAVGGAFTEQILKDMASLNERPIIFALSNPTSKAECTAEQCYLMTEGRGIFASGSPFNPVTLPDGRTFYPGQGNNSYVFPGVALGVVACGLRHIPEKIFLTTAEVIAQEVSNKHLEEGRLYPPLKNIQEVSFKIAVQIVEEAYRDNSATVYPEPQDKKEFIRSKLYRTEYEKILPDCYSWPKEAMKIQPAIQN</sequence>
<dbReference type="SMART" id="SM01274">
    <property type="entry name" value="malic"/>
    <property type="match status" value="1"/>
</dbReference>
<reference evidence="14 15" key="1">
    <citation type="journal article" date="2007" name="Nature">
        <title>Genome of the marsupial Monodelphis domestica reveals innovation in non-coding sequences.</title>
        <authorList>
            <person name="Mikkelsen T.S."/>
            <person name="Wakefield M.J."/>
            <person name="Aken B."/>
            <person name="Amemiya C.T."/>
            <person name="Chang J.L."/>
            <person name="Duke S."/>
            <person name="Garber M."/>
            <person name="Gentles A.J."/>
            <person name="Goodstadt L."/>
            <person name="Heger A."/>
            <person name="Jurka J."/>
            <person name="Kamal M."/>
            <person name="Mauceli E."/>
            <person name="Searle S.M."/>
            <person name="Sharpe T."/>
            <person name="Baker M.L."/>
            <person name="Batzer M.A."/>
            <person name="Benos P.V."/>
            <person name="Belov K."/>
            <person name="Clamp M."/>
            <person name="Cook A."/>
            <person name="Cuff J."/>
            <person name="Das R."/>
            <person name="Davidow L."/>
            <person name="Deakin J.E."/>
            <person name="Fazzari M.J."/>
            <person name="Glass J.L."/>
            <person name="Grabherr M."/>
            <person name="Greally J.M."/>
            <person name="Gu W."/>
            <person name="Hore T.A."/>
            <person name="Huttley G.A."/>
            <person name="Kleber M."/>
            <person name="Jirtle R.L."/>
            <person name="Koina E."/>
            <person name="Lee J.T."/>
            <person name="Mahony S."/>
            <person name="Marra M.A."/>
            <person name="Miller R.D."/>
            <person name="Nicholls R.D."/>
            <person name="Oda M."/>
            <person name="Papenfuss A.T."/>
            <person name="Parra Z.E."/>
            <person name="Pollock D.D."/>
            <person name="Ray D.A."/>
            <person name="Schein J.E."/>
            <person name="Speed T.P."/>
            <person name="Thompson K."/>
            <person name="VandeBerg J.L."/>
            <person name="Wade C.M."/>
            <person name="Walker J.A."/>
            <person name="Waters P.D."/>
            <person name="Webber C."/>
            <person name="Weidman J.R."/>
            <person name="Xie X."/>
            <person name="Zody M.C."/>
            <person name="Baldwin J."/>
            <person name="Abdouelleil A."/>
            <person name="Abdulkadir J."/>
            <person name="Abebe A."/>
            <person name="Abera B."/>
            <person name="Abreu J."/>
            <person name="Acer S.C."/>
            <person name="Aftuck L."/>
            <person name="Alexander A."/>
            <person name="An P."/>
            <person name="Anderson E."/>
            <person name="Anderson S."/>
            <person name="Arachi H."/>
            <person name="Azer M."/>
            <person name="Bachantsang P."/>
            <person name="Barry A."/>
            <person name="Bayul T."/>
            <person name="Berlin A."/>
            <person name="Bessette D."/>
            <person name="Bloom T."/>
            <person name="Bloom T."/>
            <person name="Boguslavskiy L."/>
            <person name="Bonnet C."/>
            <person name="Boukhgalter B."/>
            <person name="Bourzgui I."/>
            <person name="Brown A."/>
            <person name="Cahill P."/>
            <person name="Channer S."/>
            <person name="Cheshatsang Y."/>
            <person name="Chuda L."/>
            <person name="Citroen M."/>
            <person name="Collymore A."/>
            <person name="Cooke P."/>
            <person name="Costello M."/>
            <person name="D'Aco K."/>
            <person name="Daza R."/>
            <person name="De Haan G."/>
            <person name="DeGray S."/>
            <person name="DeMaso C."/>
            <person name="Dhargay N."/>
            <person name="Dooley K."/>
            <person name="Dooley E."/>
            <person name="Doricent M."/>
            <person name="Dorje P."/>
            <person name="Dorjee K."/>
            <person name="Dupes A."/>
            <person name="Elong R."/>
            <person name="Falk J."/>
            <person name="Farina A."/>
            <person name="Faro S."/>
            <person name="Ferguson D."/>
            <person name="Fisher S."/>
            <person name="Foley C.D."/>
            <person name="Franke A."/>
            <person name="Friedrich D."/>
            <person name="Gadbois L."/>
            <person name="Gearin G."/>
            <person name="Gearin C.R."/>
            <person name="Giannoukos G."/>
            <person name="Goode T."/>
            <person name="Graham J."/>
            <person name="Grandbois E."/>
            <person name="Grewal S."/>
            <person name="Gyaltsen K."/>
            <person name="Hafez N."/>
            <person name="Hagos B."/>
            <person name="Hall J."/>
            <person name="Henson C."/>
            <person name="Hollinger A."/>
            <person name="Honan T."/>
            <person name="Huard M.D."/>
            <person name="Hughes L."/>
            <person name="Hurhula B."/>
            <person name="Husby M.E."/>
            <person name="Kamat A."/>
            <person name="Kanga B."/>
            <person name="Kashin S."/>
            <person name="Khazanovich D."/>
            <person name="Kisner P."/>
            <person name="Lance K."/>
            <person name="Lara M."/>
            <person name="Lee W."/>
            <person name="Lennon N."/>
            <person name="Letendre F."/>
            <person name="LeVine R."/>
            <person name="Lipovsky A."/>
            <person name="Liu X."/>
            <person name="Liu J."/>
            <person name="Liu S."/>
            <person name="Lokyitsang T."/>
            <person name="Lokyitsang Y."/>
            <person name="Lubonja R."/>
            <person name="Lui A."/>
            <person name="MacDonald P."/>
            <person name="Magnisalis V."/>
            <person name="Maru K."/>
            <person name="Matthews C."/>
            <person name="McCusker W."/>
            <person name="McDonough S."/>
            <person name="Mehta T."/>
            <person name="Meldrim J."/>
            <person name="Meneus L."/>
            <person name="Mihai O."/>
            <person name="Mihalev A."/>
            <person name="Mihova T."/>
            <person name="Mittelman R."/>
            <person name="Mlenga V."/>
            <person name="Montmayeur A."/>
            <person name="Mulrain L."/>
            <person name="Navidi A."/>
            <person name="Naylor J."/>
            <person name="Negash T."/>
            <person name="Nguyen T."/>
            <person name="Nguyen N."/>
            <person name="Nicol R."/>
            <person name="Norbu C."/>
            <person name="Norbu N."/>
            <person name="Novod N."/>
            <person name="O'Neill B."/>
            <person name="Osman S."/>
            <person name="Markiewicz E."/>
            <person name="Oyono O.L."/>
            <person name="Patti C."/>
            <person name="Phunkhang P."/>
            <person name="Pierre F."/>
            <person name="Priest M."/>
            <person name="Raghuraman S."/>
            <person name="Rege F."/>
            <person name="Reyes R."/>
            <person name="Rise C."/>
            <person name="Rogov P."/>
            <person name="Ross K."/>
            <person name="Ryan E."/>
            <person name="Settipalli S."/>
            <person name="Shea T."/>
            <person name="Sherpa N."/>
            <person name="Shi L."/>
            <person name="Shih D."/>
            <person name="Sparrow T."/>
            <person name="Spaulding J."/>
            <person name="Stalker J."/>
            <person name="Stange-Thomann N."/>
            <person name="Stavropoulos S."/>
            <person name="Stone C."/>
            <person name="Strader C."/>
            <person name="Tesfaye S."/>
            <person name="Thomson T."/>
            <person name="Thoulutsang Y."/>
            <person name="Thoulutsang D."/>
            <person name="Topham K."/>
            <person name="Topping I."/>
            <person name="Tsamla T."/>
            <person name="Vassiliev H."/>
            <person name="Vo A."/>
            <person name="Wangchuk T."/>
            <person name="Wangdi T."/>
            <person name="Weiand M."/>
            <person name="Wilkinson J."/>
            <person name="Wilson A."/>
            <person name="Yadav S."/>
            <person name="Young G."/>
            <person name="Yu Q."/>
            <person name="Zembek L."/>
            <person name="Zhong D."/>
            <person name="Zimmer A."/>
            <person name="Zwirko Z."/>
            <person name="Jaffe D.B."/>
            <person name="Alvarez P."/>
            <person name="Brockman W."/>
            <person name="Butler J."/>
            <person name="Chin C."/>
            <person name="Gnerre S."/>
            <person name="MacCallum I."/>
            <person name="Graves J.A."/>
            <person name="Ponting C.P."/>
            <person name="Breen M."/>
            <person name="Samollow P.B."/>
            <person name="Lander E.S."/>
            <person name="Lindblad-Toh K."/>
        </authorList>
    </citation>
    <scope>NUCLEOTIDE SEQUENCE [LARGE SCALE GENOMIC DNA]</scope>
</reference>
<dbReference type="OMA" id="QIVNHMV"/>
<name>F6QV43_MONDO</name>
<dbReference type="NCBIfam" id="NF010052">
    <property type="entry name" value="PRK13529.1"/>
    <property type="match status" value="1"/>
</dbReference>
<dbReference type="FunFam" id="3.40.50.10380:FF:000004">
    <property type="entry name" value="Malic enzyme"/>
    <property type="match status" value="1"/>
</dbReference>
<dbReference type="PROSITE" id="PS00331">
    <property type="entry name" value="MALIC_ENZYMES"/>
    <property type="match status" value="1"/>
</dbReference>
<dbReference type="Bgee" id="ENSMODG00000018382">
    <property type="expression patterns" value="Expressed in spermatocyte and 19 other cell types or tissues"/>
</dbReference>
<dbReference type="PANTHER" id="PTHR23406">
    <property type="entry name" value="MALIC ENZYME-RELATED"/>
    <property type="match status" value="1"/>
</dbReference>
<dbReference type="Gene3D" id="3.40.50.10380">
    <property type="entry name" value="Malic enzyme, N-terminal domain"/>
    <property type="match status" value="1"/>
</dbReference>
<dbReference type="PRINTS" id="PR00072">
    <property type="entry name" value="MALOXRDTASE"/>
</dbReference>
<evidence type="ECO:0000256" key="9">
    <source>
        <dbReference type="ARBA" id="ARBA00023002"/>
    </source>
</evidence>
<evidence type="ECO:0000256" key="11">
    <source>
        <dbReference type="SAM" id="MobiDB-lite"/>
    </source>
</evidence>
<dbReference type="PANTHER" id="PTHR23406:SF17">
    <property type="entry name" value="NADP-DEPENDENT MALIC ENZYME"/>
    <property type="match status" value="1"/>
</dbReference>
<evidence type="ECO:0000256" key="6">
    <source>
        <dbReference type="ARBA" id="ARBA00022490"/>
    </source>
</evidence>
<evidence type="ECO:0000259" key="12">
    <source>
        <dbReference type="SMART" id="SM00919"/>
    </source>
</evidence>
<dbReference type="InterPro" id="IPR012302">
    <property type="entry name" value="Malic_NAD-bd"/>
</dbReference>
<evidence type="ECO:0000256" key="10">
    <source>
        <dbReference type="RuleBase" id="RU003426"/>
    </source>
</evidence>
<feature type="domain" description="Malic enzyme NAD-binding" evidence="12">
    <location>
        <begin position="390"/>
        <end position="642"/>
    </location>
</feature>
<dbReference type="InterPro" id="IPR015884">
    <property type="entry name" value="Malic_enzyme_CS"/>
</dbReference>
<evidence type="ECO:0000256" key="4">
    <source>
        <dbReference type="ARBA" id="ARBA00008785"/>
    </source>
</evidence>
<evidence type="ECO:0000256" key="5">
    <source>
        <dbReference type="ARBA" id="ARBA00011881"/>
    </source>
</evidence>
<feature type="compositionally biased region" description="Low complexity" evidence="11">
    <location>
        <begin position="52"/>
        <end position="75"/>
    </location>
</feature>
<dbReference type="InterPro" id="IPR012301">
    <property type="entry name" value="Malic_N_dom"/>
</dbReference>
<protein>
    <recommendedName>
        <fullName evidence="10">Malic enzyme</fullName>
    </recommendedName>
</protein>
<dbReference type="SUPFAM" id="SSF51735">
    <property type="entry name" value="NAD(P)-binding Rossmann-fold domains"/>
    <property type="match status" value="1"/>
</dbReference>
<dbReference type="InterPro" id="IPR037062">
    <property type="entry name" value="Malic_N_dom_sf"/>
</dbReference>
<keyword evidence="9 10" id="KW-0560">Oxidoreductase</keyword>
<comment type="subunit">
    <text evidence="5">Homotetramer.</text>
</comment>
<dbReference type="SMART" id="SM00919">
    <property type="entry name" value="Malic_M"/>
    <property type="match status" value="1"/>
</dbReference>
<evidence type="ECO:0000256" key="7">
    <source>
        <dbReference type="ARBA" id="ARBA00022723"/>
    </source>
</evidence>
<dbReference type="HOGENOM" id="CLU_011405_5_0_1"/>
<dbReference type="FunCoup" id="F6QV43">
    <property type="interactions" value="1490"/>
</dbReference>
<evidence type="ECO:0000313" key="14">
    <source>
        <dbReference type="Ensembl" id="ENSMODP00000022921.3"/>
    </source>
</evidence>
<keyword evidence="15" id="KW-1185">Reference proteome</keyword>
<feature type="compositionally biased region" description="Pro residues" evidence="11">
    <location>
        <begin position="76"/>
        <end position="85"/>
    </location>
</feature>
<reference evidence="14" key="3">
    <citation type="submission" date="2025-09" db="UniProtKB">
        <authorList>
            <consortium name="Ensembl"/>
        </authorList>
    </citation>
    <scope>IDENTIFICATION</scope>
</reference>
<keyword evidence="7 10" id="KW-0479">Metal-binding</keyword>